<dbReference type="GO" id="GO:0003677">
    <property type="term" value="F:DNA binding"/>
    <property type="evidence" value="ECO:0007669"/>
    <property type="project" value="UniProtKB-KW"/>
</dbReference>
<feature type="compositionally biased region" description="Basic residues" evidence="14">
    <location>
        <begin position="2111"/>
        <end position="2124"/>
    </location>
</feature>
<dbReference type="Gene3D" id="1.20.920.10">
    <property type="entry name" value="Bromodomain-like"/>
    <property type="match status" value="1"/>
</dbReference>
<proteinExistence type="inferred from homology"/>
<dbReference type="Proteomes" id="UP000504604">
    <property type="component" value="Linkage group LG8"/>
</dbReference>
<dbReference type="InterPro" id="IPR019786">
    <property type="entry name" value="Zinc_finger_PHD-type_CS"/>
</dbReference>
<name>A0A6I9TM30_SESIN</name>
<dbReference type="InterPro" id="IPR001739">
    <property type="entry name" value="Methyl_CpG_DNA-bd"/>
</dbReference>
<feature type="compositionally biased region" description="Polar residues" evidence="14">
    <location>
        <begin position="1418"/>
        <end position="1465"/>
    </location>
</feature>
<evidence type="ECO:0000256" key="13">
    <source>
        <dbReference type="PROSITE-ProRule" id="PRU00146"/>
    </source>
</evidence>
<accession>A0A6I9TM30</accession>
<evidence type="ECO:0000256" key="4">
    <source>
        <dbReference type="ARBA" id="ARBA00022723"/>
    </source>
</evidence>
<dbReference type="SMART" id="SM00249">
    <property type="entry name" value="PHD"/>
    <property type="match status" value="1"/>
</dbReference>
<dbReference type="SMART" id="SM00297">
    <property type="entry name" value="BROMO"/>
    <property type="match status" value="1"/>
</dbReference>
<evidence type="ECO:0000256" key="11">
    <source>
        <dbReference type="ARBA" id="ARBA00023242"/>
    </source>
</evidence>
<dbReference type="GO" id="GO:0005634">
    <property type="term" value="C:nucleus"/>
    <property type="evidence" value="ECO:0007669"/>
    <property type="project" value="UniProtKB-SubCell"/>
</dbReference>
<keyword evidence="10" id="KW-0804">Transcription</keyword>
<dbReference type="InterPro" id="IPR028941">
    <property type="entry name" value="WHIM2_dom"/>
</dbReference>
<dbReference type="SUPFAM" id="SSF54171">
    <property type="entry name" value="DNA-binding domain"/>
    <property type="match status" value="1"/>
</dbReference>
<feature type="compositionally biased region" description="Basic and acidic residues" evidence="14">
    <location>
        <begin position="682"/>
        <end position="692"/>
    </location>
</feature>
<dbReference type="Pfam" id="PF15613">
    <property type="entry name" value="WSD"/>
    <property type="match status" value="1"/>
</dbReference>
<dbReference type="InterPro" id="IPR013083">
    <property type="entry name" value="Znf_RING/FYVE/PHD"/>
</dbReference>
<dbReference type="PANTHER" id="PTHR47162:SF10">
    <property type="entry name" value="METHYL-CPG-BINDING DOMAIN-CONTAINING PROTEIN 9 ISOFORM X1"/>
    <property type="match status" value="1"/>
</dbReference>
<dbReference type="GO" id="GO:0000785">
    <property type="term" value="C:chromatin"/>
    <property type="evidence" value="ECO:0007669"/>
    <property type="project" value="UniProtKB-ARBA"/>
</dbReference>
<evidence type="ECO:0000256" key="5">
    <source>
        <dbReference type="ARBA" id="ARBA00022771"/>
    </source>
</evidence>
<keyword evidence="3" id="KW-0808">Transferase</keyword>
<evidence type="ECO:0000313" key="18">
    <source>
        <dbReference type="Proteomes" id="UP000504604"/>
    </source>
</evidence>
<dbReference type="Pfam" id="PF01429">
    <property type="entry name" value="MBD"/>
    <property type="match status" value="1"/>
</dbReference>
<keyword evidence="9" id="KW-0238">DNA-binding</keyword>
<evidence type="ECO:0000256" key="9">
    <source>
        <dbReference type="ARBA" id="ARBA00023125"/>
    </source>
</evidence>
<dbReference type="CDD" id="cd04369">
    <property type="entry name" value="Bromodomain"/>
    <property type="match status" value="1"/>
</dbReference>
<dbReference type="InterPro" id="IPR001487">
    <property type="entry name" value="Bromodomain"/>
</dbReference>
<dbReference type="Gene3D" id="3.30.40.10">
    <property type="entry name" value="Zinc/RING finger domain, C3HC4 (zinc finger)"/>
    <property type="match status" value="1"/>
</dbReference>
<dbReference type="Pfam" id="PF00628">
    <property type="entry name" value="PHD"/>
    <property type="match status" value="1"/>
</dbReference>
<dbReference type="KEGG" id="sind:105168248"/>
<feature type="compositionally biased region" description="Polar residues" evidence="14">
    <location>
        <begin position="2082"/>
        <end position="2095"/>
    </location>
</feature>
<evidence type="ECO:0000256" key="6">
    <source>
        <dbReference type="ARBA" id="ARBA00022833"/>
    </source>
</evidence>
<keyword evidence="8 12" id="KW-0103">Bromodomain</keyword>
<feature type="compositionally biased region" description="Gly residues" evidence="14">
    <location>
        <begin position="82"/>
        <end position="93"/>
    </location>
</feature>
<feature type="domain" description="PHD-type" evidence="16">
    <location>
        <begin position="1196"/>
        <end position="1246"/>
    </location>
</feature>
<feature type="compositionally biased region" description="Polar residues" evidence="14">
    <location>
        <begin position="1878"/>
        <end position="1887"/>
    </location>
</feature>
<evidence type="ECO:0000256" key="2">
    <source>
        <dbReference type="ARBA" id="ARBA00007444"/>
    </source>
</evidence>
<dbReference type="GO" id="GO:0016740">
    <property type="term" value="F:transferase activity"/>
    <property type="evidence" value="ECO:0007669"/>
    <property type="project" value="UniProtKB-KW"/>
</dbReference>
<dbReference type="PROSITE" id="PS50982">
    <property type="entry name" value="MBD"/>
    <property type="match status" value="1"/>
</dbReference>
<feature type="compositionally biased region" description="Basic and acidic residues" evidence="14">
    <location>
        <begin position="2099"/>
        <end position="2110"/>
    </location>
</feature>
<feature type="region of interest" description="Disordered" evidence="14">
    <location>
        <begin position="1384"/>
        <end position="1465"/>
    </location>
</feature>
<dbReference type="GO" id="GO:0140993">
    <property type="term" value="F:histone modifying activity"/>
    <property type="evidence" value="ECO:0007669"/>
    <property type="project" value="UniProtKB-ARBA"/>
</dbReference>
<feature type="region of interest" description="Disordered" evidence="14">
    <location>
        <begin position="2067"/>
        <end position="2124"/>
    </location>
</feature>
<feature type="domain" description="MBD" evidence="17">
    <location>
        <begin position="220"/>
        <end position="294"/>
    </location>
</feature>
<comment type="subcellular location">
    <subcellularLocation>
        <location evidence="1">Nucleus</location>
    </subcellularLocation>
</comment>
<feature type="region of interest" description="Disordered" evidence="14">
    <location>
        <begin position="82"/>
        <end position="113"/>
    </location>
</feature>
<gene>
    <name evidence="19" type="primary">LOC105168248</name>
</gene>
<dbReference type="InterPro" id="IPR016177">
    <property type="entry name" value="DNA-bd_dom_sf"/>
</dbReference>
<dbReference type="CDD" id="cd15519">
    <property type="entry name" value="PHD1_Lid2p_like"/>
    <property type="match status" value="1"/>
</dbReference>
<evidence type="ECO:0000256" key="7">
    <source>
        <dbReference type="ARBA" id="ARBA00023015"/>
    </source>
</evidence>
<dbReference type="Gene3D" id="3.30.160.360">
    <property type="match status" value="1"/>
</dbReference>
<dbReference type="PROSITE" id="PS50014">
    <property type="entry name" value="BROMODOMAIN_2"/>
    <property type="match status" value="1"/>
</dbReference>
<feature type="region of interest" description="Disordered" evidence="14">
    <location>
        <begin position="1758"/>
        <end position="1781"/>
    </location>
</feature>
<evidence type="ECO:0000259" key="15">
    <source>
        <dbReference type="PROSITE" id="PS50014"/>
    </source>
</evidence>
<dbReference type="InterPro" id="IPR001965">
    <property type="entry name" value="Znf_PHD"/>
</dbReference>
<keyword evidence="4" id="KW-0479">Metal-binding</keyword>
<evidence type="ECO:0000256" key="10">
    <source>
        <dbReference type="ARBA" id="ARBA00023163"/>
    </source>
</evidence>
<sequence>METENSSKKGNWKMAFPIDLNETPMPSPREAVDDTVVGSASVSVCAVCRKGVPVGKVPEKGMEGQRQEFKCFRCLLKDDGGGRSGSCGGGGEVGRFDINASPPREAEEGDDAAVVGSRGGDGGGKIHASVRSSFLSHHATKRPLNPLLEDIGNNFPTTSSVAAAANAGFRDMLQQKVHSDRNLGTVHKESIFDLGLLAGHSSRVEFPPESPNMLYLQTLREYIAERSGVLGEGWRVEFEFCDQRCKTSAVYIAPDGSRLRSMEDVACHLGLQSRYHYLVTENGSNEFAFSRSGLKIDPAKKVSSAFLAAQNCRQRQKTLRGSNSQGFLSSSGTIGCSETNDNKSIKEVGYHDGFPIQFHDFCLLSAGIVDPRPSYHNTDQIWPVGYRASWHDRITGSLFVCDVADGGDSGPIFKIQRYPCTMQSTPVGSTILSKKKQMSCKGDDQVIKDDLVTFEVVDDDSISTITLLNEDSPPCLEHCLTNSKREDEVHNTQEDNSSNSDLELLPQRSGNLVGDAVGLNDVIGEFQVEGRSTSSVWEMVSQAFLYACHETYKQKGIIKFFCSHDVYGMNNENLDGVGSLAKFCYFDGLISIPALVQNENEFNMACEMILIWLNQDRFGLDADFVQEIIEQLPGVTVCSEYKNLNDRKHSSDLQTVGSGFLLAERKTNFASGTSRRSQLKLGDQEDTLKRDPGPPGKPLNSSLPSYLLGDALQIWELAWRFLEVLGLEQPFSFHELESELVSPWLDSYPLDSRYETVDIQDATPSGCEKASQAGAACLGRRTGLLLAKILGSLLKLLVSELLSKAAVYVCPNFDAGESKSRRGRKKDLDCLAALKKTKIDMLPVNELTWQEIARRYILAVLSMEGNLDSTEIASRESGKVFHCLGGDGGILCGSLTGVAALEGDAVVLADAMKEIFGSLKSKNEVVSLCERESDINGAQTIEVSDSVIPEWAQVLEPVRKLPTNVGARIRRCINEALERNPPDWAKKILEHSISKEVYKGNASGPTKRAVISVLANVSSESPQQKTEKKEKVKIKTNLADLITKQCRIVLRRAAASDEDRVFCNLLARILLNPNDNDDEGLLGYPAMVSRPLDFRTIDLRLAAGAYGGSHEAFVDDVREVWRNIRAAYGDRSDLIEVAEKLSNKFEDLYEKEVLTLVHKIAETSNTNDSSADAIKERDDLLAHVCNSSLPRAPWDEGICKVCGMDKDDDNVLLCDKCDSEYHRYCLNPPLLRIPEGNWYCPSCVVGQSVSCTAAYGSAATQSRKRRYQGQFTRKFLEELARLANLMEIKEYWEFTIEERIFFMKFLFDEALNSATIREHMDQCASRAADLQIKLRTLTSELKLLKVKEDMLGLSTEKANSGVFNGRGDLKSDASSSLLAIENISRGKPSDKGSHLPPFPGFTQLEDGPCLNEEVDCNKQPNWPPSRSNKGVSSSDMLSQSQTQQLVSDHSQQVHAQSSRGTSWQNELPNQRHTIAVRDLQVMPGCNYSSSTCDHVTVTAPMSSVHESRGNHCPDQADMPSSQDNSLKVSTFKNDISNLQHSIASIESELLKVSLRKDFLGRDSNGRVYWAFYCPGARPWVVACGDLASKERCPEEFISIPDSDKWVYYESDTEIEKLVGWLRENILREKELRESILLLQSNKMKDSEYTENHILSKGETGHNGKKTLSADFLAIKAMTALEKRFGTCLETEATDVCQNLASRASQDGKMSRCECLELLWPSKVHCPSCHQSFPTVEELRQHSKENCIAAASVSKRSQAAEDISKRKKSRNVASQEKRPGNISILQISTSEKQSDESNLVDRYHADCPFNFEEIVSRFILPSSVKDVVNDIGLIGTGGIPSFLPSGSPHLSDPALTLGSRRIHEASPSDMPTDLRSKWQHSGNETSAAVSKKANKESNRSSRCDENGLAEEASTVERLKSILMSERDQVSSMKDKGSLLGLPKSSIIPESSSRPLVGRASENLRFLKISLLDIDAALPEDAVRKSRSNQDRRRAWRGFVKSARSIYEMVQATIILEDTIKSEYLRNDWWYWSSPSTAAKITTLSALALRIYSLDAAISYEKPLPSGAMEIPEPSCAMDEDTPPGTTSKNVANSSSPPLRKTPELDPADNPRTRSRTSKRRKDMNS</sequence>
<dbReference type="FunCoup" id="A0A6I9TM30">
    <property type="interactions" value="2169"/>
</dbReference>
<dbReference type="InterPro" id="IPR003889">
    <property type="entry name" value="FYrich_C"/>
</dbReference>
<dbReference type="GO" id="GO:0048731">
    <property type="term" value="P:system development"/>
    <property type="evidence" value="ECO:0007669"/>
    <property type="project" value="UniProtKB-ARBA"/>
</dbReference>
<dbReference type="PROSITE" id="PS51543">
    <property type="entry name" value="FYRC"/>
    <property type="match status" value="1"/>
</dbReference>
<keyword evidence="5 13" id="KW-0863">Zinc-finger</keyword>
<dbReference type="PROSITE" id="PS51542">
    <property type="entry name" value="FYRN"/>
    <property type="match status" value="1"/>
</dbReference>
<protein>
    <submittedName>
        <fullName evidence="19">Methyl-CpG-binding domain-containing protein 9</fullName>
    </submittedName>
</protein>
<feature type="compositionally biased region" description="Basic and acidic residues" evidence="14">
    <location>
        <begin position="1892"/>
        <end position="1904"/>
    </location>
</feature>
<dbReference type="InterPro" id="IPR028942">
    <property type="entry name" value="WHIM1_dom"/>
</dbReference>
<dbReference type="PROSITE" id="PS01359">
    <property type="entry name" value="ZF_PHD_1"/>
    <property type="match status" value="1"/>
</dbReference>
<dbReference type="PANTHER" id="PTHR47162">
    <property type="entry name" value="OS02G0192300 PROTEIN"/>
    <property type="match status" value="1"/>
</dbReference>
<dbReference type="Pfam" id="PF15612">
    <property type="entry name" value="WHIM1"/>
    <property type="match status" value="1"/>
</dbReference>
<dbReference type="InterPro" id="IPR003888">
    <property type="entry name" value="FYrich_N"/>
</dbReference>
<evidence type="ECO:0000259" key="17">
    <source>
        <dbReference type="PROSITE" id="PS50982"/>
    </source>
</evidence>
<dbReference type="OrthoDB" id="1903104at2759"/>
<dbReference type="Pfam" id="PF00439">
    <property type="entry name" value="Bromodomain"/>
    <property type="match status" value="1"/>
</dbReference>
<dbReference type="InParanoid" id="A0A6I9TM30"/>
<evidence type="ECO:0000256" key="1">
    <source>
        <dbReference type="ARBA" id="ARBA00004123"/>
    </source>
</evidence>
<feature type="domain" description="Bromo" evidence="15">
    <location>
        <begin position="1066"/>
        <end position="1135"/>
    </location>
</feature>
<evidence type="ECO:0000256" key="3">
    <source>
        <dbReference type="ARBA" id="ARBA00022679"/>
    </source>
</evidence>
<evidence type="ECO:0000256" key="12">
    <source>
        <dbReference type="PROSITE-ProRule" id="PRU00035"/>
    </source>
</evidence>
<keyword evidence="18" id="KW-1185">Reference proteome</keyword>
<dbReference type="InterPro" id="IPR019787">
    <property type="entry name" value="Znf_PHD-finger"/>
</dbReference>
<comment type="similarity">
    <text evidence="2">Belongs to the WAL family.</text>
</comment>
<evidence type="ECO:0000256" key="8">
    <source>
        <dbReference type="ARBA" id="ARBA00023117"/>
    </source>
</evidence>
<evidence type="ECO:0000256" key="14">
    <source>
        <dbReference type="SAM" id="MobiDB-lite"/>
    </source>
</evidence>
<keyword evidence="6" id="KW-0862">Zinc</keyword>
<dbReference type="InterPro" id="IPR036427">
    <property type="entry name" value="Bromodomain-like_sf"/>
</dbReference>
<organism evidence="18 19">
    <name type="scientific">Sesamum indicum</name>
    <name type="common">Oriental sesame</name>
    <name type="synonym">Sesamum orientale</name>
    <dbReference type="NCBI Taxonomy" id="4182"/>
    <lineage>
        <taxon>Eukaryota</taxon>
        <taxon>Viridiplantae</taxon>
        <taxon>Streptophyta</taxon>
        <taxon>Embryophyta</taxon>
        <taxon>Tracheophyta</taxon>
        <taxon>Spermatophyta</taxon>
        <taxon>Magnoliopsida</taxon>
        <taxon>eudicotyledons</taxon>
        <taxon>Gunneridae</taxon>
        <taxon>Pentapetalae</taxon>
        <taxon>asterids</taxon>
        <taxon>lamiids</taxon>
        <taxon>Lamiales</taxon>
        <taxon>Pedaliaceae</taxon>
        <taxon>Sesamum</taxon>
    </lineage>
</organism>
<evidence type="ECO:0000259" key="16">
    <source>
        <dbReference type="PROSITE" id="PS50016"/>
    </source>
</evidence>
<feature type="region of interest" description="Disordered" evidence="14">
    <location>
        <begin position="671"/>
        <end position="700"/>
    </location>
</feature>
<dbReference type="SUPFAM" id="SSF57903">
    <property type="entry name" value="FYVE/PHD zinc finger"/>
    <property type="match status" value="1"/>
</dbReference>
<dbReference type="RefSeq" id="XP_011086553.1">
    <property type="nucleotide sequence ID" value="XM_011088251.2"/>
</dbReference>
<reference evidence="19" key="1">
    <citation type="submission" date="2025-08" db="UniProtKB">
        <authorList>
            <consortium name="RefSeq"/>
        </authorList>
    </citation>
    <scope>IDENTIFICATION</scope>
</reference>
<dbReference type="PROSITE" id="PS50016">
    <property type="entry name" value="ZF_PHD_2"/>
    <property type="match status" value="1"/>
</dbReference>
<keyword evidence="11" id="KW-0539">Nucleus</keyword>
<feature type="region of interest" description="Disordered" evidence="14">
    <location>
        <begin position="1863"/>
        <end position="1908"/>
    </location>
</feature>
<keyword evidence="7" id="KW-0805">Transcription regulation</keyword>
<evidence type="ECO:0000313" key="19">
    <source>
        <dbReference type="RefSeq" id="XP_011086553.1"/>
    </source>
</evidence>
<dbReference type="SUPFAM" id="SSF47370">
    <property type="entry name" value="Bromodomain"/>
    <property type="match status" value="1"/>
</dbReference>
<dbReference type="GeneID" id="105168248"/>
<feature type="compositionally biased region" description="Basic and acidic residues" evidence="14">
    <location>
        <begin position="1863"/>
        <end position="1875"/>
    </location>
</feature>
<feature type="region of interest" description="Disordered" evidence="14">
    <location>
        <begin position="1504"/>
        <end position="1524"/>
    </location>
</feature>
<dbReference type="GO" id="GO:0008270">
    <property type="term" value="F:zinc ion binding"/>
    <property type="evidence" value="ECO:0007669"/>
    <property type="project" value="UniProtKB-KW"/>
</dbReference>
<dbReference type="InterPro" id="IPR011011">
    <property type="entry name" value="Znf_FYVE_PHD"/>
</dbReference>